<name>A0A9N9HEI4_9GLOM</name>
<keyword evidence="2" id="KW-1185">Reference proteome</keyword>
<organism evidence="1 2">
    <name type="scientific">Paraglomus occultum</name>
    <dbReference type="NCBI Taxonomy" id="144539"/>
    <lineage>
        <taxon>Eukaryota</taxon>
        <taxon>Fungi</taxon>
        <taxon>Fungi incertae sedis</taxon>
        <taxon>Mucoromycota</taxon>
        <taxon>Glomeromycotina</taxon>
        <taxon>Glomeromycetes</taxon>
        <taxon>Paraglomerales</taxon>
        <taxon>Paraglomeraceae</taxon>
        <taxon>Paraglomus</taxon>
    </lineage>
</organism>
<reference evidence="1" key="1">
    <citation type="submission" date="2021-06" db="EMBL/GenBank/DDBJ databases">
        <authorList>
            <person name="Kallberg Y."/>
            <person name="Tangrot J."/>
            <person name="Rosling A."/>
        </authorList>
    </citation>
    <scope>NUCLEOTIDE SEQUENCE</scope>
    <source>
        <strain evidence="1">IA702</strain>
    </source>
</reference>
<dbReference type="AlphaFoldDB" id="A0A9N9HEI4"/>
<evidence type="ECO:0000313" key="1">
    <source>
        <dbReference type="EMBL" id="CAG8669359.1"/>
    </source>
</evidence>
<feature type="non-terminal residue" evidence="1">
    <location>
        <position position="70"/>
    </location>
</feature>
<proteinExistence type="predicted"/>
<protein>
    <submittedName>
        <fullName evidence="1">5534_t:CDS:1</fullName>
    </submittedName>
</protein>
<gene>
    <name evidence="1" type="ORF">POCULU_LOCUS10879</name>
</gene>
<feature type="non-terminal residue" evidence="1">
    <location>
        <position position="1"/>
    </location>
</feature>
<dbReference type="EMBL" id="CAJVPJ010006530">
    <property type="protein sequence ID" value="CAG8669359.1"/>
    <property type="molecule type" value="Genomic_DNA"/>
</dbReference>
<sequence>KSEDDSEKWSKSVIKLTKAQKTLLQEFKESFEGRKKESHSFNQGSCTAEIRNVSGHTCHLNQSAVSKMLK</sequence>
<comment type="caution">
    <text evidence="1">The sequence shown here is derived from an EMBL/GenBank/DDBJ whole genome shotgun (WGS) entry which is preliminary data.</text>
</comment>
<accession>A0A9N9HEI4</accession>
<dbReference type="Proteomes" id="UP000789572">
    <property type="component" value="Unassembled WGS sequence"/>
</dbReference>
<dbReference type="OrthoDB" id="10447861at2759"/>
<evidence type="ECO:0000313" key="2">
    <source>
        <dbReference type="Proteomes" id="UP000789572"/>
    </source>
</evidence>